<evidence type="ECO:0000313" key="2">
    <source>
        <dbReference type="EMBL" id="RTE81291.1"/>
    </source>
</evidence>
<feature type="compositionally biased region" description="Low complexity" evidence="1">
    <location>
        <begin position="691"/>
        <end position="704"/>
    </location>
</feature>
<accession>A0A430M087</accession>
<feature type="region of interest" description="Disordered" evidence="1">
    <location>
        <begin position="204"/>
        <end position="260"/>
    </location>
</feature>
<evidence type="ECO:0008006" key="4">
    <source>
        <dbReference type="Google" id="ProtNLM"/>
    </source>
</evidence>
<feature type="compositionally biased region" description="Polar residues" evidence="1">
    <location>
        <begin position="510"/>
        <end position="522"/>
    </location>
</feature>
<feature type="compositionally biased region" description="Basic and acidic residues" evidence="1">
    <location>
        <begin position="540"/>
        <end position="555"/>
    </location>
</feature>
<feature type="region of interest" description="Disordered" evidence="1">
    <location>
        <begin position="510"/>
        <end position="581"/>
    </location>
</feature>
<comment type="caution">
    <text evidence="2">The sequence shown here is derived from an EMBL/GenBank/DDBJ whole genome shotgun (WGS) entry which is preliminary data.</text>
</comment>
<dbReference type="PANTHER" id="PTHR35391">
    <property type="entry name" value="C2H2-TYPE DOMAIN-CONTAINING PROTEIN-RELATED"/>
    <property type="match status" value="1"/>
</dbReference>
<proteinExistence type="predicted"/>
<feature type="compositionally biased region" description="Low complexity" evidence="1">
    <location>
        <begin position="556"/>
        <end position="578"/>
    </location>
</feature>
<sequence length="704" mass="78549">MSTRSSASDSNNRASASVLELTQQCISLLEGCVNPNQNEDTSALETRLADLRLWADGVGALAQGAASLEWRFRSRPEDLLLVKTILIMLADFVEDYSTFLQAAQPIDEALERIDSTIENLALISVAIRRTGKASRRRRADARFDPRDYEEFRRHLECIILLRPSKSGLQNELKPSALNIVQNRLIEANLKRRHRFVIAQKRFRKVEGASRPKRHENTSEVDASLKGMDKQAESQPAMAPGVTSQQSHHQREAPTKDGLTAASTAEGTLHYGESRRYVPGATRTQITALAADAEFPKPPLIPERGQISKCPCCCQSIPVGQMLDPDKWRSEANLSWFPVLPTNEAFRQHIIEDLLPYTCIIEDCPTPQTAMFSTRKEWEAHVNADHRTQWHCPLCEEVDVIIESEEAIAHHLETEHQNEVKEFTLETLLLWSEIRPMGINSCPLCSSFGREDSPEIIDHILRHVYDFSLRALPWTKPFTHDLNKSIGTFVLPNDKHLAARLVEWVDQAEGNTGQKLQLSPQETANHERDIPETIDDTGYVSEKDYFDGESEAKSLKPELGPTEPSSGSGSISLSVGDSPIQTFPGLTTTHMSTYNHPQGTSLPIISNPAGSSETEPHPSLAGVGGSLFRIPDRSGLTIEGVFNILDDVSTDPDSFLNDSRILRLNQMDADTVFPWRDLTTQDISLWPKTTKPNSSMRNNPSNSSI</sequence>
<feature type="compositionally biased region" description="Basic and acidic residues" evidence="1">
    <location>
        <begin position="204"/>
        <end position="217"/>
    </location>
</feature>
<keyword evidence="3" id="KW-1185">Reference proteome</keyword>
<dbReference type="EMBL" id="MIKF01000043">
    <property type="protein sequence ID" value="RTE81291.1"/>
    <property type="molecule type" value="Genomic_DNA"/>
</dbReference>
<gene>
    <name evidence="2" type="ORF">BHE90_004221</name>
</gene>
<feature type="region of interest" description="Disordered" evidence="1">
    <location>
        <begin position="685"/>
        <end position="704"/>
    </location>
</feature>
<evidence type="ECO:0000313" key="3">
    <source>
        <dbReference type="Proteomes" id="UP000287124"/>
    </source>
</evidence>
<organism evidence="2 3">
    <name type="scientific">Fusarium euwallaceae</name>
    <dbReference type="NCBI Taxonomy" id="1147111"/>
    <lineage>
        <taxon>Eukaryota</taxon>
        <taxon>Fungi</taxon>
        <taxon>Dikarya</taxon>
        <taxon>Ascomycota</taxon>
        <taxon>Pezizomycotina</taxon>
        <taxon>Sordariomycetes</taxon>
        <taxon>Hypocreomycetidae</taxon>
        <taxon>Hypocreales</taxon>
        <taxon>Nectriaceae</taxon>
        <taxon>Fusarium</taxon>
        <taxon>Fusarium solani species complex</taxon>
    </lineage>
</organism>
<dbReference type="Proteomes" id="UP000287124">
    <property type="component" value="Unassembled WGS sequence"/>
</dbReference>
<dbReference type="AlphaFoldDB" id="A0A430M087"/>
<protein>
    <recommendedName>
        <fullName evidence="4">C2H2-type domain-containing protein</fullName>
    </recommendedName>
</protein>
<reference evidence="2 3" key="1">
    <citation type="submission" date="2017-06" db="EMBL/GenBank/DDBJ databases">
        <title>Comparative genomic analysis of Ambrosia Fusariam Clade fungi.</title>
        <authorList>
            <person name="Stajich J.E."/>
            <person name="Carrillo J."/>
            <person name="Kijimoto T."/>
            <person name="Eskalen A."/>
            <person name="O'Donnell K."/>
            <person name="Kasson M."/>
        </authorList>
    </citation>
    <scope>NUCLEOTIDE SEQUENCE [LARGE SCALE GENOMIC DNA]</scope>
    <source>
        <strain evidence="2 3">UCR1854</strain>
    </source>
</reference>
<name>A0A430M087_9HYPO</name>
<evidence type="ECO:0000256" key="1">
    <source>
        <dbReference type="SAM" id="MobiDB-lite"/>
    </source>
</evidence>
<dbReference type="PANTHER" id="PTHR35391:SF5">
    <property type="entry name" value="DUF6590 DOMAIN-CONTAINING PROTEIN"/>
    <property type="match status" value="1"/>
</dbReference>